<keyword evidence="3" id="KW-1003">Cell membrane</keyword>
<organism evidence="9 10">
    <name type="scientific">Paenibacillus residui</name>
    <dbReference type="NCBI Taxonomy" id="629724"/>
    <lineage>
        <taxon>Bacteria</taxon>
        <taxon>Bacillati</taxon>
        <taxon>Bacillota</taxon>
        <taxon>Bacilli</taxon>
        <taxon>Bacillales</taxon>
        <taxon>Paenibacillaceae</taxon>
        <taxon>Paenibacillus</taxon>
    </lineage>
</organism>
<evidence type="ECO:0000313" key="9">
    <source>
        <dbReference type="EMBL" id="MFD0869506.1"/>
    </source>
</evidence>
<feature type="transmembrane region" description="Helical" evidence="7">
    <location>
        <begin position="84"/>
        <end position="108"/>
    </location>
</feature>
<feature type="transmembrane region" description="Helical" evidence="7">
    <location>
        <begin position="120"/>
        <end position="142"/>
    </location>
</feature>
<keyword evidence="5 7" id="KW-1133">Transmembrane helix</keyword>
<evidence type="ECO:0000256" key="5">
    <source>
        <dbReference type="ARBA" id="ARBA00022989"/>
    </source>
</evidence>
<protein>
    <submittedName>
        <fullName evidence="9">ABC transporter permease</fullName>
    </submittedName>
</protein>
<dbReference type="RefSeq" id="WP_379287906.1">
    <property type="nucleotide sequence ID" value="NZ_JBHTIU010000031.1"/>
</dbReference>
<proteinExistence type="inferred from homology"/>
<keyword evidence="2 7" id="KW-0813">Transport</keyword>
<keyword evidence="4 7" id="KW-0812">Transmembrane</keyword>
<evidence type="ECO:0000256" key="2">
    <source>
        <dbReference type="ARBA" id="ARBA00022448"/>
    </source>
</evidence>
<evidence type="ECO:0000256" key="6">
    <source>
        <dbReference type="ARBA" id="ARBA00023136"/>
    </source>
</evidence>
<evidence type="ECO:0000313" key="10">
    <source>
        <dbReference type="Proteomes" id="UP001597120"/>
    </source>
</evidence>
<dbReference type="InterPro" id="IPR035906">
    <property type="entry name" value="MetI-like_sf"/>
</dbReference>
<reference evidence="10" key="1">
    <citation type="journal article" date="2019" name="Int. J. Syst. Evol. Microbiol.">
        <title>The Global Catalogue of Microorganisms (GCM) 10K type strain sequencing project: providing services to taxonomists for standard genome sequencing and annotation.</title>
        <authorList>
            <consortium name="The Broad Institute Genomics Platform"/>
            <consortium name="The Broad Institute Genome Sequencing Center for Infectious Disease"/>
            <person name="Wu L."/>
            <person name="Ma J."/>
        </authorList>
    </citation>
    <scope>NUCLEOTIDE SEQUENCE [LARGE SCALE GENOMIC DNA]</scope>
    <source>
        <strain evidence="10">CCUG 57263</strain>
    </source>
</reference>
<comment type="caution">
    <text evidence="9">The sequence shown here is derived from an EMBL/GenBank/DDBJ whole genome shotgun (WGS) entry which is preliminary data.</text>
</comment>
<evidence type="ECO:0000256" key="3">
    <source>
        <dbReference type="ARBA" id="ARBA00022475"/>
    </source>
</evidence>
<dbReference type="SUPFAM" id="SSF161098">
    <property type="entry name" value="MetI-like"/>
    <property type="match status" value="1"/>
</dbReference>
<sequence>MEGAAARSSNQEAGHPPIGRRAITFAVRILKQYTVPAAFGALFILLWQWEWFHTLLNIKVHQLPLPTSIWKALSSNIDVLARHAGYTVAEALLGMLAGSLIGFAVALLATQWPRWGSTGLIFIAALNAVPIIALAPIMNLWFGDGLGSRVAVVTITTMAAMAFNAHRGLTQIDPLALDLMHSYGARKSEVFRYVRLPNCLPYLFTALKINATASMIGAIVSEFFYSSGGIGYLLSNSIKVAKMSMGWACIVVASAVGVILYILIEEIEKLAIRWHSSRKTST</sequence>
<dbReference type="Proteomes" id="UP001597120">
    <property type="component" value="Unassembled WGS sequence"/>
</dbReference>
<keyword evidence="10" id="KW-1185">Reference proteome</keyword>
<comment type="subcellular location">
    <subcellularLocation>
        <location evidence="1 7">Cell membrane</location>
        <topology evidence="1 7">Multi-pass membrane protein</topology>
    </subcellularLocation>
</comment>
<evidence type="ECO:0000256" key="4">
    <source>
        <dbReference type="ARBA" id="ARBA00022692"/>
    </source>
</evidence>
<dbReference type="Pfam" id="PF00528">
    <property type="entry name" value="BPD_transp_1"/>
    <property type="match status" value="1"/>
</dbReference>
<dbReference type="CDD" id="cd06261">
    <property type="entry name" value="TM_PBP2"/>
    <property type="match status" value="1"/>
</dbReference>
<feature type="transmembrane region" description="Helical" evidence="7">
    <location>
        <begin position="202"/>
        <end position="225"/>
    </location>
</feature>
<dbReference type="PROSITE" id="PS50928">
    <property type="entry name" value="ABC_TM1"/>
    <property type="match status" value="1"/>
</dbReference>
<dbReference type="InterPro" id="IPR000515">
    <property type="entry name" value="MetI-like"/>
</dbReference>
<gene>
    <name evidence="9" type="ORF">ACFQ03_10125</name>
</gene>
<evidence type="ECO:0000259" key="8">
    <source>
        <dbReference type="PROSITE" id="PS50928"/>
    </source>
</evidence>
<dbReference type="PANTHER" id="PTHR30151:SF20">
    <property type="entry name" value="ABC TRANSPORTER PERMEASE PROTEIN HI_0355-RELATED"/>
    <property type="match status" value="1"/>
</dbReference>
<accession>A0ABW3D857</accession>
<evidence type="ECO:0000256" key="7">
    <source>
        <dbReference type="RuleBase" id="RU363032"/>
    </source>
</evidence>
<dbReference type="EMBL" id="JBHTIU010000031">
    <property type="protein sequence ID" value="MFD0869506.1"/>
    <property type="molecule type" value="Genomic_DNA"/>
</dbReference>
<evidence type="ECO:0000256" key="1">
    <source>
        <dbReference type="ARBA" id="ARBA00004651"/>
    </source>
</evidence>
<comment type="similarity">
    <text evidence="7">Belongs to the binding-protein-dependent transport system permease family.</text>
</comment>
<feature type="transmembrane region" description="Helical" evidence="7">
    <location>
        <begin position="245"/>
        <end position="264"/>
    </location>
</feature>
<dbReference type="PANTHER" id="PTHR30151">
    <property type="entry name" value="ALKANE SULFONATE ABC TRANSPORTER-RELATED, MEMBRANE SUBUNIT"/>
    <property type="match status" value="1"/>
</dbReference>
<feature type="transmembrane region" description="Helical" evidence="7">
    <location>
        <begin position="30"/>
        <end position="49"/>
    </location>
</feature>
<keyword evidence="6 7" id="KW-0472">Membrane</keyword>
<dbReference type="Gene3D" id="1.10.3720.10">
    <property type="entry name" value="MetI-like"/>
    <property type="match status" value="1"/>
</dbReference>
<feature type="domain" description="ABC transmembrane type-1" evidence="8">
    <location>
        <begin position="84"/>
        <end position="268"/>
    </location>
</feature>
<name>A0ABW3D857_9BACL</name>